<accession>A0A919GFH3</accession>
<evidence type="ECO:0000256" key="1">
    <source>
        <dbReference type="SAM" id="MobiDB-lite"/>
    </source>
</evidence>
<organism evidence="2 3">
    <name type="scientific">Kitasatospora indigofera</name>
    <dbReference type="NCBI Taxonomy" id="67307"/>
    <lineage>
        <taxon>Bacteria</taxon>
        <taxon>Bacillati</taxon>
        <taxon>Actinomycetota</taxon>
        <taxon>Actinomycetes</taxon>
        <taxon>Kitasatosporales</taxon>
        <taxon>Streptomycetaceae</taxon>
        <taxon>Kitasatospora</taxon>
    </lineage>
</organism>
<dbReference type="RefSeq" id="WP_190214865.1">
    <property type="nucleotide sequence ID" value="NZ_BNBO01000062.1"/>
</dbReference>
<evidence type="ECO:0000313" key="2">
    <source>
        <dbReference type="EMBL" id="GHH82996.1"/>
    </source>
</evidence>
<dbReference type="GeneID" id="95357172"/>
<dbReference type="EMBL" id="BNBO01000062">
    <property type="protein sequence ID" value="GHH82996.1"/>
    <property type="molecule type" value="Genomic_DNA"/>
</dbReference>
<comment type="caution">
    <text evidence="2">The sequence shown here is derived from an EMBL/GenBank/DDBJ whole genome shotgun (WGS) entry which is preliminary data.</text>
</comment>
<reference evidence="2" key="1">
    <citation type="journal article" date="2014" name="Int. J. Syst. Evol. Microbiol.">
        <title>Complete genome sequence of Corynebacterium casei LMG S-19264T (=DSM 44701T), isolated from a smear-ripened cheese.</title>
        <authorList>
            <consortium name="US DOE Joint Genome Institute (JGI-PGF)"/>
            <person name="Walter F."/>
            <person name="Albersmeier A."/>
            <person name="Kalinowski J."/>
            <person name="Ruckert C."/>
        </authorList>
    </citation>
    <scope>NUCLEOTIDE SEQUENCE</scope>
    <source>
        <strain evidence="2">JCM 4646</strain>
    </source>
</reference>
<dbReference type="AlphaFoldDB" id="A0A919GFH3"/>
<keyword evidence="3" id="KW-1185">Reference proteome</keyword>
<reference evidence="2" key="2">
    <citation type="submission" date="2020-09" db="EMBL/GenBank/DDBJ databases">
        <authorList>
            <person name="Sun Q."/>
            <person name="Ohkuma M."/>
        </authorList>
    </citation>
    <scope>NUCLEOTIDE SEQUENCE</scope>
    <source>
        <strain evidence="2">JCM 4646</strain>
    </source>
</reference>
<gene>
    <name evidence="2" type="ORF">GCM10018781_69110</name>
</gene>
<dbReference type="Proteomes" id="UP000617734">
    <property type="component" value="Unassembled WGS sequence"/>
</dbReference>
<feature type="region of interest" description="Disordered" evidence="1">
    <location>
        <begin position="105"/>
        <end position="161"/>
    </location>
</feature>
<proteinExistence type="predicted"/>
<evidence type="ECO:0000313" key="3">
    <source>
        <dbReference type="Proteomes" id="UP000617734"/>
    </source>
</evidence>
<name>A0A919GFH3_9ACTN</name>
<sequence length="161" mass="16925">MSTGTGSSGGSGSGYRVEVDNLKAFAAQVRRLLAEFEAYADGTKTHGQSAIGKNAFGTFAEAHDLHAQYEVMRDGLRDVMNQLQDAVNDAHRKAELTAVNYEEQEHATSQKLKLSSDGWSVANPSPASTAAVTQATAPPAGPTQPRTTAAGRPGQPAQPGW</sequence>
<feature type="compositionally biased region" description="Low complexity" evidence="1">
    <location>
        <begin position="124"/>
        <end position="151"/>
    </location>
</feature>
<protein>
    <submittedName>
        <fullName evidence="2">Uncharacterized protein</fullName>
    </submittedName>
</protein>